<evidence type="ECO:0000313" key="1">
    <source>
        <dbReference type="EMBL" id="MBX64177.1"/>
    </source>
</evidence>
<protein>
    <submittedName>
        <fullName evidence="1">Uncharacterized protein</fullName>
    </submittedName>
</protein>
<dbReference type="AlphaFoldDB" id="A0A2P2QB86"/>
<reference evidence="1" key="1">
    <citation type="submission" date="2018-02" db="EMBL/GenBank/DDBJ databases">
        <title>Rhizophora mucronata_Transcriptome.</title>
        <authorList>
            <person name="Meera S.P."/>
            <person name="Sreeshan A."/>
            <person name="Augustine A."/>
        </authorList>
    </citation>
    <scope>NUCLEOTIDE SEQUENCE</scope>
    <source>
        <tissue evidence="1">Leaf</tissue>
    </source>
</reference>
<dbReference type="EMBL" id="GGEC01083693">
    <property type="protein sequence ID" value="MBX64177.1"/>
    <property type="molecule type" value="Transcribed_RNA"/>
</dbReference>
<accession>A0A2P2QB86</accession>
<name>A0A2P2QB86_RHIMU</name>
<sequence>MTNKLGPGKDLRFVSHFVELLCYT</sequence>
<organism evidence="1">
    <name type="scientific">Rhizophora mucronata</name>
    <name type="common">Asiatic mangrove</name>
    <dbReference type="NCBI Taxonomy" id="61149"/>
    <lineage>
        <taxon>Eukaryota</taxon>
        <taxon>Viridiplantae</taxon>
        <taxon>Streptophyta</taxon>
        <taxon>Embryophyta</taxon>
        <taxon>Tracheophyta</taxon>
        <taxon>Spermatophyta</taxon>
        <taxon>Magnoliopsida</taxon>
        <taxon>eudicotyledons</taxon>
        <taxon>Gunneridae</taxon>
        <taxon>Pentapetalae</taxon>
        <taxon>rosids</taxon>
        <taxon>fabids</taxon>
        <taxon>Malpighiales</taxon>
        <taxon>Rhizophoraceae</taxon>
        <taxon>Rhizophora</taxon>
    </lineage>
</organism>
<proteinExistence type="predicted"/>